<reference evidence="1 2" key="1">
    <citation type="submission" date="2017-02" db="EMBL/GenBank/DDBJ databases">
        <authorList>
            <person name="Peterson S.W."/>
        </authorList>
    </citation>
    <scope>NUCLEOTIDE SEQUENCE [LARGE SCALE GENOMIC DNA]</scope>
    <source>
        <strain evidence="1 2">M1</strain>
    </source>
</reference>
<organism evidence="1 2">
    <name type="scientific">Maledivibacter halophilus</name>
    <dbReference type="NCBI Taxonomy" id="36842"/>
    <lineage>
        <taxon>Bacteria</taxon>
        <taxon>Bacillati</taxon>
        <taxon>Bacillota</taxon>
        <taxon>Clostridia</taxon>
        <taxon>Peptostreptococcales</taxon>
        <taxon>Caminicellaceae</taxon>
        <taxon>Maledivibacter</taxon>
    </lineage>
</organism>
<accession>A0A1T5MUK8</accession>
<dbReference type="EMBL" id="FUZT01000025">
    <property type="protein sequence ID" value="SKC91568.1"/>
    <property type="molecule type" value="Genomic_DNA"/>
</dbReference>
<protein>
    <submittedName>
        <fullName evidence="1">Uncharacterized protein</fullName>
    </submittedName>
</protein>
<dbReference type="Proteomes" id="UP000190285">
    <property type="component" value="Unassembled WGS sequence"/>
</dbReference>
<name>A0A1T5MUK8_9FIRM</name>
<proteinExistence type="predicted"/>
<gene>
    <name evidence="1" type="ORF">SAMN02194393_05344</name>
</gene>
<evidence type="ECO:0000313" key="1">
    <source>
        <dbReference type="EMBL" id="SKC91568.1"/>
    </source>
</evidence>
<sequence length="76" mass="9094">MKVNIRLFIGDSDVQFKDLEPEIQQRYREKFSDIYAEIVSKKVVEMINQGKLKEEILNYLCIDESKTYDKGVYKNR</sequence>
<dbReference type="AlphaFoldDB" id="A0A1T5MUK8"/>
<dbReference type="RefSeq" id="WP_079495909.1">
    <property type="nucleotide sequence ID" value="NZ_FUZT01000025.1"/>
</dbReference>
<keyword evidence="2" id="KW-1185">Reference proteome</keyword>
<evidence type="ECO:0000313" key="2">
    <source>
        <dbReference type="Proteomes" id="UP000190285"/>
    </source>
</evidence>